<evidence type="ECO:0000256" key="6">
    <source>
        <dbReference type="ARBA" id="ARBA00022737"/>
    </source>
</evidence>
<comment type="catalytic activity">
    <reaction evidence="1">
        <text>D-fructose 6-phosphate + L-glutamine = D-glucosamine 6-phosphate + L-glutamate</text>
        <dbReference type="Rhea" id="RHEA:13237"/>
        <dbReference type="ChEBI" id="CHEBI:29985"/>
        <dbReference type="ChEBI" id="CHEBI:58359"/>
        <dbReference type="ChEBI" id="CHEBI:58725"/>
        <dbReference type="ChEBI" id="CHEBI:61527"/>
        <dbReference type="EC" id="2.6.1.16"/>
    </reaction>
</comment>
<evidence type="ECO:0000313" key="10">
    <source>
        <dbReference type="EMBL" id="SKC46036.1"/>
    </source>
</evidence>
<dbReference type="Pfam" id="PF01380">
    <property type="entry name" value="SIS"/>
    <property type="match status" value="2"/>
</dbReference>
<sequence>MGTLMCGIVAARVDGGAAPYLLRALTLLEYRGYDSAGVAIVTEDASTAVIRSVGRVGGLTTDVAAWSGAPLTGLGIGHTRWATHGAVTTGNAHPHRDCTGRISVAHNGIIENHRALRQELEADGHAFASDVDSEVVCHLIEDHLESSGDLLRSVHAATRRLEGSWALVVTDADTGRLVAAAHHSPLIVASSAIGDFVTSDIGAIADWVDEYRTLVDGDIVELADELVWTRDGQRTAAPQAALCPFTSAALERGSHADYMAKEIDEQPAIAARILDDLVPHIADGSLWRSLEAPAFERIAVLGCGTSLNAGRVIARAFGALGGIPTVSVVASEASETILDPGTLILALSQSGETADILRALDQLEPVSAGLVAVTNNPASSVARRAASVVDCNAGPEIGVAATKTFVAQVITGVAVAVSALVATGRIDRSRAADLTDDLRRLPDLLAQALEVSKGVVPGIVDEVLDRSGFIFLGRGPGVVFAEEGALKLKEISYRWAEHYPAGELKHGPLALVDQGTPVIVVDNGDPRLASNLSEVAARGGRVITIGGAGSTIPAVGMSMSRPLVGGMDRWGPLEAVVPLQLFARELALRLGLDVDKPRNLAKSVTVE</sequence>
<dbReference type="CDD" id="cd05008">
    <property type="entry name" value="SIS_GlmS_GlmD_1"/>
    <property type="match status" value="1"/>
</dbReference>
<dbReference type="Gene3D" id="3.60.20.10">
    <property type="entry name" value="Glutamine Phosphoribosylpyrophosphate, subunit 1, domain 1"/>
    <property type="match status" value="1"/>
</dbReference>
<dbReference type="GO" id="GO:0006047">
    <property type="term" value="P:UDP-N-acetylglucosamine metabolic process"/>
    <property type="evidence" value="ECO:0007669"/>
    <property type="project" value="TreeGrafter"/>
</dbReference>
<feature type="domain" description="SIS" evidence="9">
    <location>
        <begin position="459"/>
        <end position="597"/>
    </location>
</feature>
<keyword evidence="5 10" id="KW-0808">Transferase</keyword>
<dbReference type="InterPro" id="IPR035466">
    <property type="entry name" value="GlmS/AgaS_SIS"/>
</dbReference>
<dbReference type="PROSITE" id="PS51464">
    <property type="entry name" value="SIS"/>
    <property type="match status" value="2"/>
</dbReference>
<evidence type="ECO:0000259" key="8">
    <source>
        <dbReference type="PROSITE" id="PS51278"/>
    </source>
</evidence>
<dbReference type="STRING" id="123320.SAMN06309945_1186"/>
<dbReference type="EMBL" id="FUZP01000001">
    <property type="protein sequence ID" value="SKC46036.1"/>
    <property type="molecule type" value="Genomic_DNA"/>
</dbReference>
<dbReference type="PROSITE" id="PS51278">
    <property type="entry name" value="GATASE_TYPE_2"/>
    <property type="match status" value="1"/>
</dbReference>
<keyword evidence="11" id="KW-1185">Reference proteome</keyword>
<dbReference type="RefSeq" id="WP_234990984.1">
    <property type="nucleotide sequence ID" value="NZ_FUZP01000001.1"/>
</dbReference>
<name>A0A1T5J3T6_9MICO</name>
<gene>
    <name evidence="10" type="ORF">SAMN06309945_1186</name>
</gene>
<dbReference type="NCBIfam" id="TIGR01135">
    <property type="entry name" value="glmS"/>
    <property type="match status" value="1"/>
</dbReference>
<dbReference type="InterPro" id="IPR005855">
    <property type="entry name" value="GFAT"/>
</dbReference>
<dbReference type="InterPro" id="IPR035490">
    <property type="entry name" value="GlmS/FrlB_SIS"/>
</dbReference>
<dbReference type="EC" id="2.6.1.16" evidence="2"/>
<dbReference type="InterPro" id="IPR017932">
    <property type="entry name" value="GATase_2_dom"/>
</dbReference>
<dbReference type="InterPro" id="IPR001347">
    <property type="entry name" value="SIS_dom"/>
</dbReference>
<evidence type="ECO:0000256" key="3">
    <source>
        <dbReference type="ARBA" id="ARBA00016090"/>
    </source>
</evidence>
<evidence type="ECO:0000259" key="9">
    <source>
        <dbReference type="PROSITE" id="PS51464"/>
    </source>
</evidence>
<evidence type="ECO:0000256" key="1">
    <source>
        <dbReference type="ARBA" id="ARBA00001031"/>
    </source>
</evidence>
<dbReference type="InterPro" id="IPR047084">
    <property type="entry name" value="GFAT_N"/>
</dbReference>
<protein>
    <recommendedName>
        <fullName evidence="3">Glutamine--fructose-6-phosphate aminotransferase [isomerizing]</fullName>
        <ecNumber evidence="2">2.6.1.16</ecNumber>
    </recommendedName>
</protein>
<dbReference type="SUPFAM" id="SSF56235">
    <property type="entry name" value="N-terminal nucleophile aminohydrolases (Ntn hydrolases)"/>
    <property type="match status" value="1"/>
</dbReference>
<dbReference type="GO" id="GO:0006002">
    <property type="term" value="P:fructose 6-phosphate metabolic process"/>
    <property type="evidence" value="ECO:0007669"/>
    <property type="project" value="TreeGrafter"/>
</dbReference>
<evidence type="ECO:0000256" key="2">
    <source>
        <dbReference type="ARBA" id="ARBA00012916"/>
    </source>
</evidence>
<dbReference type="InterPro" id="IPR046348">
    <property type="entry name" value="SIS_dom_sf"/>
</dbReference>
<dbReference type="InterPro" id="IPR029055">
    <property type="entry name" value="Ntn_hydrolases_N"/>
</dbReference>
<feature type="domain" description="Glutamine amidotransferase type-2" evidence="8">
    <location>
        <begin position="6"/>
        <end position="225"/>
    </location>
</feature>
<dbReference type="Gene3D" id="3.40.50.10490">
    <property type="entry name" value="Glucose-6-phosphate isomerase like protein, domain 1"/>
    <property type="match status" value="2"/>
</dbReference>
<organism evidence="10 11">
    <name type="scientific">Okibacterium fritillariae</name>
    <dbReference type="NCBI Taxonomy" id="123320"/>
    <lineage>
        <taxon>Bacteria</taxon>
        <taxon>Bacillati</taxon>
        <taxon>Actinomycetota</taxon>
        <taxon>Actinomycetes</taxon>
        <taxon>Micrococcales</taxon>
        <taxon>Microbacteriaceae</taxon>
        <taxon>Okibacterium</taxon>
    </lineage>
</organism>
<evidence type="ECO:0000256" key="4">
    <source>
        <dbReference type="ARBA" id="ARBA00022576"/>
    </source>
</evidence>
<keyword evidence="6" id="KW-0677">Repeat</keyword>
<dbReference type="Pfam" id="PF13522">
    <property type="entry name" value="GATase_6"/>
    <property type="match status" value="1"/>
</dbReference>
<accession>A0A1T5J3T6</accession>
<evidence type="ECO:0000256" key="5">
    <source>
        <dbReference type="ARBA" id="ARBA00022679"/>
    </source>
</evidence>
<dbReference type="GO" id="GO:0004360">
    <property type="term" value="F:glutamine-fructose-6-phosphate transaminase (isomerizing) activity"/>
    <property type="evidence" value="ECO:0007669"/>
    <property type="project" value="UniProtKB-EC"/>
</dbReference>
<dbReference type="SUPFAM" id="SSF53697">
    <property type="entry name" value="SIS domain"/>
    <property type="match status" value="1"/>
</dbReference>
<feature type="domain" description="SIS" evidence="9">
    <location>
        <begin position="286"/>
        <end position="425"/>
    </location>
</feature>
<reference evidence="10 11" key="1">
    <citation type="submission" date="2017-02" db="EMBL/GenBank/DDBJ databases">
        <authorList>
            <person name="Peterson S.W."/>
        </authorList>
    </citation>
    <scope>NUCLEOTIDE SEQUENCE [LARGE SCALE GENOMIC DNA]</scope>
    <source>
        <strain evidence="10 11">VKM Ac-2059</strain>
    </source>
</reference>
<keyword evidence="7" id="KW-0315">Glutamine amidotransferase</keyword>
<dbReference type="Proteomes" id="UP000190857">
    <property type="component" value="Unassembled WGS sequence"/>
</dbReference>
<dbReference type="PANTHER" id="PTHR10937:SF0">
    <property type="entry name" value="GLUTAMINE--FRUCTOSE-6-PHOSPHATE TRANSAMINASE (ISOMERIZING)"/>
    <property type="match status" value="1"/>
</dbReference>
<evidence type="ECO:0000313" key="11">
    <source>
        <dbReference type="Proteomes" id="UP000190857"/>
    </source>
</evidence>
<dbReference type="GO" id="GO:0097367">
    <property type="term" value="F:carbohydrate derivative binding"/>
    <property type="evidence" value="ECO:0007669"/>
    <property type="project" value="InterPro"/>
</dbReference>
<keyword evidence="4 10" id="KW-0032">Aminotransferase</keyword>
<dbReference type="PANTHER" id="PTHR10937">
    <property type="entry name" value="GLUCOSAMINE--FRUCTOSE-6-PHOSPHATE AMINOTRANSFERASE, ISOMERIZING"/>
    <property type="match status" value="1"/>
</dbReference>
<dbReference type="NCBIfam" id="NF001484">
    <property type="entry name" value="PRK00331.1"/>
    <property type="match status" value="1"/>
</dbReference>
<dbReference type="CDD" id="cd00714">
    <property type="entry name" value="GFAT"/>
    <property type="match status" value="1"/>
</dbReference>
<proteinExistence type="predicted"/>
<dbReference type="CDD" id="cd05009">
    <property type="entry name" value="SIS_GlmS_GlmD_2"/>
    <property type="match status" value="1"/>
</dbReference>
<evidence type="ECO:0000256" key="7">
    <source>
        <dbReference type="ARBA" id="ARBA00022962"/>
    </source>
</evidence>
<dbReference type="AlphaFoldDB" id="A0A1T5J3T6"/>
<dbReference type="GO" id="GO:0006487">
    <property type="term" value="P:protein N-linked glycosylation"/>
    <property type="evidence" value="ECO:0007669"/>
    <property type="project" value="TreeGrafter"/>
</dbReference>